<dbReference type="InterPro" id="IPR029000">
    <property type="entry name" value="Cyclophilin-like_dom_sf"/>
</dbReference>
<evidence type="ECO:0000313" key="2">
    <source>
        <dbReference type="Proteomes" id="UP000694544"/>
    </source>
</evidence>
<keyword evidence="2" id="KW-1185">Reference proteome</keyword>
<proteinExistence type="predicted"/>
<dbReference type="Ensembl" id="ENSMMST00000035508.1">
    <property type="protein sequence ID" value="ENSMMSP00000032339.1"/>
    <property type="gene ID" value="ENSMMSG00000023927.1"/>
</dbReference>
<accession>A0A8C6G264</accession>
<organism evidence="1 2">
    <name type="scientific">Moschus moschiferus</name>
    <name type="common">Siberian musk deer</name>
    <name type="synonym">Moschus sibiricus</name>
    <dbReference type="NCBI Taxonomy" id="68415"/>
    <lineage>
        <taxon>Eukaryota</taxon>
        <taxon>Metazoa</taxon>
        <taxon>Chordata</taxon>
        <taxon>Craniata</taxon>
        <taxon>Vertebrata</taxon>
        <taxon>Euteleostomi</taxon>
        <taxon>Mammalia</taxon>
        <taxon>Eutheria</taxon>
        <taxon>Laurasiatheria</taxon>
        <taxon>Artiodactyla</taxon>
        <taxon>Ruminantia</taxon>
        <taxon>Pecora</taxon>
        <taxon>Moschidae</taxon>
        <taxon>Moschus</taxon>
    </lineage>
</organism>
<evidence type="ECO:0000313" key="1">
    <source>
        <dbReference type="Ensembl" id="ENSMMSP00000032339.1"/>
    </source>
</evidence>
<dbReference type="Gene3D" id="2.40.100.10">
    <property type="entry name" value="Cyclophilin-like"/>
    <property type="match status" value="1"/>
</dbReference>
<dbReference type="Proteomes" id="UP000694544">
    <property type="component" value="Unplaced"/>
</dbReference>
<dbReference type="GeneTree" id="ENSGT00900000143358"/>
<sequence>MGIKVQRPRCFYDIAINNQPAGRVVFELFSDVCPKTFVSFIELSKILWFKVVTSVKEMEVNPFMEDFLKMRVLLLNTIKNFSCQWPTEGRIQMAHNSS</sequence>
<dbReference type="AlphaFoldDB" id="A0A8C6G264"/>
<name>A0A8C6G264_MOSMO</name>
<dbReference type="SUPFAM" id="SSF50891">
    <property type="entry name" value="Cyclophilin-like"/>
    <property type="match status" value="1"/>
</dbReference>
<reference evidence="1" key="2">
    <citation type="submission" date="2025-09" db="UniProtKB">
        <authorList>
            <consortium name="Ensembl"/>
        </authorList>
    </citation>
    <scope>IDENTIFICATION</scope>
</reference>
<protein>
    <submittedName>
        <fullName evidence="1">Uncharacterized protein</fullName>
    </submittedName>
</protein>
<reference evidence="1" key="1">
    <citation type="submission" date="2025-08" db="UniProtKB">
        <authorList>
            <consortium name="Ensembl"/>
        </authorList>
    </citation>
    <scope>IDENTIFICATION</scope>
</reference>